<proteinExistence type="predicted"/>
<dbReference type="InterPro" id="IPR001810">
    <property type="entry name" value="F-box_dom"/>
</dbReference>
<dbReference type="Proteomes" id="UP000701801">
    <property type="component" value="Unassembled WGS sequence"/>
</dbReference>
<name>A0A9N9LII6_9HELO</name>
<dbReference type="GO" id="GO:0000209">
    <property type="term" value="P:protein polyubiquitination"/>
    <property type="evidence" value="ECO:0007669"/>
    <property type="project" value="TreeGrafter"/>
</dbReference>
<comment type="caution">
    <text evidence="3">The sequence shown here is derived from an EMBL/GenBank/DDBJ whole genome shotgun (WGS) entry which is preliminary data.</text>
</comment>
<dbReference type="OrthoDB" id="3219396at2759"/>
<dbReference type="Gene3D" id="1.20.1280.50">
    <property type="match status" value="1"/>
</dbReference>
<gene>
    <name evidence="3" type="ORF">HYALB_00008344</name>
</gene>
<dbReference type="PANTHER" id="PTHR13252">
    <property type="entry name" value="F-BOX ONLY PROTEIN 28"/>
    <property type="match status" value="1"/>
</dbReference>
<dbReference type="EMBL" id="CAJVRM010000058">
    <property type="protein sequence ID" value="CAG8972984.1"/>
    <property type="molecule type" value="Genomic_DNA"/>
</dbReference>
<evidence type="ECO:0000259" key="2">
    <source>
        <dbReference type="PROSITE" id="PS50181"/>
    </source>
</evidence>
<reference evidence="3" key="1">
    <citation type="submission" date="2021-07" db="EMBL/GenBank/DDBJ databases">
        <authorList>
            <person name="Durling M."/>
        </authorList>
    </citation>
    <scope>NUCLEOTIDE SEQUENCE</scope>
</reference>
<sequence length="657" mass="72977">METLPAEIILNFLDPPEIVNLQHVCKRFLEIGRDNTFWRERCFLESAFLKSLRRRRELLNTEPSQEPHFHDLARALADGNAFGDSRLAESRQEARSFKEVSNEKIRILANWDPSYPQERINWYDEWISRHGPIQTIWIQQPRCREGSQREHLEIRGMGLYTEPGDSYSTLVVAPLDDGSVCIWDIGTKGRKGKIISRSKPGILFAEKACLDGAANHPRLISPGVTECVSVDSARKRAYIAVLNVPVPATVTRYLHTYSLDSTDIIEVDLQTLTAVGREILPSTITALSDAKCPCPITVGTNLSLYLYDPRTRTLSNSSVDSSGEEARLDSYAPGFNLLAESGALNLQRILDPEPRPMYAHLTSGPLSILHLPSSGHDWDVNGEIYVAGRFPSILNYDRRYFPKLRGSIHSGARLCSMTSLPYPFASMDKDLARRGELSLQQVEEAKTRPGKTLIACGEYNSKGSLEMYGLSPNPYLSTTSSNLAAGRLQDSVMKNRQTSSNSKLLSVSNHGTRIVVSDGGGNLKWLERDGFTEARKWNIADDSVEAPRGIFGSAESDLGDIAIKLANTHNGRTDRGVNEDNLVLWTGEKIGLLSFSSKPGFSADDFEEKGAQTPEEAQKESDEWEYSQTMRRALQINADEVRFMRGLGLGLGGSGHP</sequence>
<protein>
    <recommendedName>
        <fullName evidence="2">F-box domain-containing protein</fullName>
    </recommendedName>
</protein>
<dbReference type="SMART" id="SM00256">
    <property type="entry name" value="FBOX"/>
    <property type="match status" value="1"/>
</dbReference>
<evidence type="ECO:0000256" key="1">
    <source>
        <dbReference type="SAM" id="MobiDB-lite"/>
    </source>
</evidence>
<dbReference type="Pfam" id="PF12937">
    <property type="entry name" value="F-box-like"/>
    <property type="match status" value="1"/>
</dbReference>
<dbReference type="InterPro" id="IPR039719">
    <property type="entry name" value="FBXO28"/>
</dbReference>
<feature type="region of interest" description="Disordered" evidence="1">
    <location>
        <begin position="603"/>
        <end position="626"/>
    </location>
</feature>
<dbReference type="PANTHER" id="PTHR13252:SF9">
    <property type="entry name" value="F-BOX ONLY PROTEIN 28"/>
    <property type="match status" value="1"/>
</dbReference>
<dbReference type="SUPFAM" id="SSF81383">
    <property type="entry name" value="F-box domain"/>
    <property type="match status" value="1"/>
</dbReference>
<dbReference type="InterPro" id="IPR036047">
    <property type="entry name" value="F-box-like_dom_sf"/>
</dbReference>
<dbReference type="PROSITE" id="PS50181">
    <property type="entry name" value="FBOX"/>
    <property type="match status" value="1"/>
</dbReference>
<accession>A0A9N9LII6</accession>
<evidence type="ECO:0000313" key="4">
    <source>
        <dbReference type="Proteomes" id="UP000701801"/>
    </source>
</evidence>
<dbReference type="AlphaFoldDB" id="A0A9N9LII6"/>
<organism evidence="3 4">
    <name type="scientific">Hymenoscyphus albidus</name>
    <dbReference type="NCBI Taxonomy" id="595503"/>
    <lineage>
        <taxon>Eukaryota</taxon>
        <taxon>Fungi</taxon>
        <taxon>Dikarya</taxon>
        <taxon>Ascomycota</taxon>
        <taxon>Pezizomycotina</taxon>
        <taxon>Leotiomycetes</taxon>
        <taxon>Helotiales</taxon>
        <taxon>Helotiaceae</taxon>
        <taxon>Hymenoscyphus</taxon>
    </lineage>
</organism>
<feature type="domain" description="F-box" evidence="2">
    <location>
        <begin position="1"/>
        <end position="41"/>
    </location>
</feature>
<evidence type="ECO:0000313" key="3">
    <source>
        <dbReference type="EMBL" id="CAG8972984.1"/>
    </source>
</evidence>
<keyword evidence="4" id="KW-1185">Reference proteome</keyword>